<keyword evidence="5 9" id="KW-0472">Membrane</keyword>
<dbReference type="InterPro" id="IPR004776">
    <property type="entry name" value="Mem_transp_PIN-like"/>
</dbReference>
<feature type="transmembrane region" description="Helical" evidence="9">
    <location>
        <begin position="236"/>
        <end position="259"/>
    </location>
</feature>
<comment type="subcellular location">
    <subcellularLocation>
        <location evidence="1">Endoplasmic reticulum membrane</location>
        <topology evidence="1">Multi-pass membrane protein</topology>
    </subcellularLocation>
</comment>
<keyword evidence="10" id="KW-0732">Signal</keyword>
<dbReference type="GO" id="GO:0005789">
    <property type="term" value="C:endoplasmic reticulum membrane"/>
    <property type="evidence" value="ECO:0007669"/>
    <property type="project" value="UniProtKB-SubCell"/>
</dbReference>
<reference evidence="11 12" key="1">
    <citation type="submission" date="2017-09" db="EMBL/GenBank/DDBJ databases">
        <authorList>
            <consortium name="International Durum Wheat Genome Sequencing Consortium (IDWGSC)"/>
            <person name="Milanesi L."/>
        </authorList>
    </citation>
    <scope>NUCLEOTIDE SEQUENCE [LARGE SCALE GENOMIC DNA]</scope>
    <source>
        <strain evidence="12">cv. Svevo</strain>
    </source>
</reference>
<dbReference type="PANTHER" id="PTHR31651">
    <property type="match status" value="1"/>
</dbReference>
<evidence type="ECO:0000256" key="4">
    <source>
        <dbReference type="ARBA" id="ARBA00022989"/>
    </source>
</evidence>
<feature type="chain" id="PRO_5040403501" description="Auxin efflux carrier component" evidence="10">
    <location>
        <begin position="23"/>
        <end position="329"/>
    </location>
</feature>
<evidence type="ECO:0000256" key="6">
    <source>
        <dbReference type="ARBA" id="ARBA00023294"/>
    </source>
</evidence>
<dbReference type="Gramene" id="TRITD4Bv1G183570.3">
    <property type="protein sequence ID" value="TRITD4Bv1G183570.3"/>
    <property type="gene ID" value="TRITD4Bv1G183570"/>
</dbReference>
<evidence type="ECO:0000256" key="8">
    <source>
        <dbReference type="ARBA" id="ARBA00025752"/>
    </source>
</evidence>
<keyword evidence="12" id="KW-1185">Reference proteome</keyword>
<comment type="function">
    <text evidence="7">Involved in cellular auxin homeostasis by regulating auxin metabolism. Regulates intracellular auxin accumulation at the endoplasmic reticulum and thus auxin availability for nuclear auxin signaling.</text>
</comment>
<evidence type="ECO:0000313" key="12">
    <source>
        <dbReference type="Proteomes" id="UP000324705"/>
    </source>
</evidence>
<dbReference type="PANTHER" id="PTHR31651:SF34">
    <property type="entry name" value="AUXIN EFFLUX CARRIER COMPONENT"/>
    <property type="match status" value="1"/>
</dbReference>
<evidence type="ECO:0000256" key="7">
    <source>
        <dbReference type="ARBA" id="ARBA00025100"/>
    </source>
</evidence>
<evidence type="ECO:0000256" key="10">
    <source>
        <dbReference type="SAM" id="SignalP"/>
    </source>
</evidence>
<feature type="transmembrane region" description="Helical" evidence="9">
    <location>
        <begin position="304"/>
        <end position="328"/>
    </location>
</feature>
<dbReference type="GO" id="GO:0080162">
    <property type="term" value="P:endoplasmic reticulum to cytosol auxin transport"/>
    <property type="evidence" value="ECO:0007669"/>
    <property type="project" value="InterPro"/>
</dbReference>
<name>A0A9R0TCU9_TRITD</name>
<dbReference type="EMBL" id="LT934118">
    <property type="protein sequence ID" value="VAI10155.1"/>
    <property type="molecule type" value="Genomic_DNA"/>
</dbReference>
<gene>
    <name evidence="11" type="ORF">TRITD_4Bv1G183570</name>
</gene>
<protein>
    <recommendedName>
        <fullName evidence="13">Auxin efflux carrier component</fullName>
    </recommendedName>
</protein>
<feature type="signal peptide" evidence="10">
    <location>
        <begin position="1"/>
        <end position="22"/>
    </location>
</feature>
<evidence type="ECO:0000256" key="2">
    <source>
        <dbReference type="ARBA" id="ARBA00022448"/>
    </source>
</evidence>
<keyword evidence="6" id="KW-0927">Auxin signaling pathway</keyword>
<dbReference type="Pfam" id="PF03547">
    <property type="entry name" value="Mem_trans"/>
    <property type="match status" value="1"/>
</dbReference>
<evidence type="ECO:0008006" key="13">
    <source>
        <dbReference type="Google" id="ProtNLM"/>
    </source>
</evidence>
<comment type="similarity">
    <text evidence="8">Belongs to the auxin efflux carrier (TC 2.A.69.2) family.</text>
</comment>
<evidence type="ECO:0000256" key="3">
    <source>
        <dbReference type="ARBA" id="ARBA00022692"/>
    </source>
</evidence>
<evidence type="ECO:0000313" key="11">
    <source>
        <dbReference type="EMBL" id="VAI10155.1"/>
    </source>
</evidence>
<evidence type="ECO:0000256" key="5">
    <source>
        <dbReference type="ARBA" id="ARBA00023136"/>
    </source>
</evidence>
<dbReference type="InterPro" id="IPR045033">
    <property type="entry name" value="PILS1/3/4/5/7"/>
</dbReference>
<dbReference type="AlphaFoldDB" id="A0A9R0TCU9"/>
<proteinExistence type="inferred from homology"/>
<sequence length="329" mass="35272">MPVNMGIIFLIGAALGWLAVKALKPGAHLQGLVIACSSAGNWGTIPLMIVPAICNEEDSPFGDADTCKSLGLSYVSLSMALGNFFIWTHSYSVMKRSAQLYKKCGDPTTNMRKEEDSGEAENGNHAAFLPLSSGEFHEDVESDPVSSSSKLFHCLEKDLLVEILNELWSPPNVAALVGFTVGAIDKLRPLITEEDGPLRVVQDTAKLLADAAIPCTVLILGGNLTKGRGRTTMKPLVVVSIIVIRFVILPACGIGVVKAASELGFLPRSPLYRYVLLLQSTVPPAMSIGTIAQLFDVGEEECSIVFLWTHLVAALALTLWSTVFMSLVS</sequence>
<keyword evidence="4 9" id="KW-1133">Transmembrane helix</keyword>
<dbReference type="GO" id="GO:0009734">
    <property type="term" value="P:auxin-activated signaling pathway"/>
    <property type="evidence" value="ECO:0007669"/>
    <property type="project" value="UniProtKB-KW"/>
</dbReference>
<dbReference type="Proteomes" id="UP000324705">
    <property type="component" value="Chromosome 4B"/>
</dbReference>
<keyword evidence="3 9" id="KW-0812">Transmembrane</keyword>
<evidence type="ECO:0000256" key="1">
    <source>
        <dbReference type="ARBA" id="ARBA00004477"/>
    </source>
</evidence>
<accession>A0A9R0TCU9</accession>
<evidence type="ECO:0000256" key="9">
    <source>
        <dbReference type="SAM" id="Phobius"/>
    </source>
</evidence>
<keyword evidence="2" id="KW-0813">Transport</keyword>
<organism evidence="11 12">
    <name type="scientific">Triticum turgidum subsp. durum</name>
    <name type="common">Durum wheat</name>
    <name type="synonym">Triticum durum</name>
    <dbReference type="NCBI Taxonomy" id="4567"/>
    <lineage>
        <taxon>Eukaryota</taxon>
        <taxon>Viridiplantae</taxon>
        <taxon>Streptophyta</taxon>
        <taxon>Embryophyta</taxon>
        <taxon>Tracheophyta</taxon>
        <taxon>Spermatophyta</taxon>
        <taxon>Magnoliopsida</taxon>
        <taxon>Liliopsida</taxon>
        <taxon>Poales</taxon>
        <taxon>Poaceae</taxon>
        <taxon>BOP clade</taxon>
        <taxon>Pooideae</taxon>
        <taxon>Triticodae</taxon>
        <taxon>Triticeae</taxon>
        <taxon>Triticinae</taxon>
        <taxon>Triticum</taxon>
    </lineage>
</organism>